<dbReference type="PANTHER" id="PTHR39573">
    <property type="entry name" value="STRESS RESPONSE KINASE A"/>
    <property type="match status" value="1"/>
</dbReference>
<evidence type="ECO:0000313" key="14">
    <source>
        <dbReference type="Proteomes" id="UP001301869"/>
    </source>
</evidence>
<dbReference type="GO" id="GO:0004674">
    <property type="term" value="F:protein serine/threonine kinase activity"/>
    <property type="evidence" value="ECO:0007669"/>
    <property type="project" value="UniProtKB-KW"/>
</dbReference>
<dbReference type="RefSeq" id="WP_311882087.1">
    <property type="nucleotide sequence ID" value="NZ_CP119391.1"/>
</dbReference>
<dbReference type="Gene3D" id="1.20.1270.170">
    <property type="match status" value="1"/>
</dbReference>
<evidence type="ECO:0000256" key="11">
    <source>
        <dbReference type="HAMAP-Rule" id="MF_01497"/>
    </source>
</evidence>
<dbReference type="InterPro" id="IPR002575">
    <property type="entry name" value="Aminoglycoside_PTrfase"/>
</dbReference>
<dbReference type="Proteomes" id="UP001301869">
    <property type="component" value="Chromosome"/>
</dbReference>
<gene>
    <name evidence="11" type="primary">srkA</name>
    <name evidence="13" type="ORF">P1P91_09035</name>
</gene>
<comment type="subcellular location">
    <subcellularLocation>
        <location evidence="11">Cytoplasm</location>
    </subcellularLocation>
</comment>
<feature type="binding site" evidence="11">
    <location>
        <position position="202"/>
    </location>
    <ligand>
        <name>Mg(2+)</name>
        <dbReference type="ChEBI" id="CHEBI:18420"/>
    </ligand>
</feature>
<dbReference type="Gene3D" id="1.10.510.10">
    <property type="entry name" value="Transferase(Phosphotransferase) domain 1"/>
    <property type="match status" value="1"/>
</dbReference>
<name>A0ABY9YW80_9GAMM</name>
<protein>
    <recommendedName>
        <fullName evidence="11">Stress response kinase A</fullName>
        <ecNumber evidence="11">2.7.11.1</ecNumber>
    </recommendedName>
    <alternativeName>
        <fullName evidence="11">Serine/threonine-protein kinase SrkA</fullName>
    </alternativeName>
</protein>
<sequence>MNHAFSALSPSVVMAAIESVGVYPAGEPFALNSYENRVLMFGDDEGKRWVVKFYRPGRWSADVIQEEHDYLLELRAAGVSVAAPVRLAGGKTLHRFDGFAFALFPQQPGQAPELDNPAHLFALGGLIGRLHHVAGRSVFSHRPQLSPAADIARASAEVLAGGWLGKQQRRAYEAITTRLVKALEDYSMPALTRCHGDCHLGNILGRDEAFTLVDFDDCLMAPAIHDIWMLLPTGDPDAWRAQLSEISEGYEEERAFPHEQLELIEPLRSHRMVRHSAWLAARWEDPAFPRAFPWLGESGYWDEHIRQLEQQRVRLESTRWLA</sequence>
<dbReference type="EC" id="2.7.11.1" evidence="11"/>
<evidence type="ECO:0000256" key="8">
    <source>
        <dbReference type="ARBA" id="ARBA00022840"/>
    </source>
</evidence>
<dbReference type="Pfam" id="PF01636">
    <property type="entry name" value="APH"/>
    <property type="match status" value="1"/>
</dbReference>
<keyword evidence="8 11" id="KW-0067">ATP-binding</keyword>
<feature type="binding site" evidence="11">
    <location>
        <position position="214"/>
    </location>
    <ligand>
        <name>Mg(2+)</name>
        <dbReference type="ChEBI" id="CHEBI:18420"/>
    </ligand>
</feature>
<evidence type="ECO:0000259" key="12">
    <source>
        <dbReference type="Pfam" id="PF01636"/>
    </source>
</evidence>
<keyword evidence="3 11" id="KW-0597">Phosphoprotein</keyword>
<keyword evidence="14" id="KW-1185">Reference proteome</keyword>
<comment type="subunit">
    <text evidence="11">Monomer.</text>
</comment>
<keyword evidence="2 11" id="KW-0723">Serine/threonine-protein kinase</keyword>
<evidence type="ECO:0000256" key="10">
    <source>
        <dbReference type="ARBA" id="ARBA00023016"/>
    </source>
</evidence>
<feature type="domain" description="Aminoglycoside phosphotransferase" evidence="12">
    <location>
        <begin position="33"/>
        <end position="254"/>
    </location>
</feature>
<keyword evidence="7 11" id="KW-0418">Kinase</keyword>
<dbReference type="EMBL" id="CP119391">
    <property type="protein sequence ID" value="WNK19027.1"/>
    <property type="molecule type" value="Genomic_DNA"/>
</dbReference>
<feature type="active site" description="Proton acceptor" evidence="11">
    <location>
        <position position="197"/>
    </location>
</feature>
<dbReference type="NCBIfam" id="NF008738">
    <property type="entry name" value="PRK11768.1"/>
    <property type="match status" value="1"/>
</dbReference>
<comment type="catalytic activity">
    <reaction evidence="11">
        <text>L-seryl-[protein] + ATP = O-phospho-L-seryl-[protein] + ADP + H(+)</text>
        <dbReference type="Rhea" id="RHEA:17989"/>
        <dbReference type="Rhea" id="RHEA-COMP:9863"/>
        <dbReference type="Rhea" id="RHEA-COMP:11604"/>
        <dbReference type="ChEBI" id="CHEBI:15378"/>
        <dbReference type="ChEBI" id="CHEBI:29999"/>
        <dbReference type="ChEBI" id="CHEBI:30616"/>
        <dbReference type="ChEBI" id="CHEBI:83421"/>
        <dbReference type="ChEBI" id="CHEBI:456216"/>
        <dbReference type="EC" id="2.7.11.1"/>
    </reaction>
</comment>
<keyword evidence="1 11" id="KW-0963">Cytoplasm</keyword>
<evidence type="ECO:0000256" key="9">
    <source>
        <dbReference type="ARBA" id="ARBA00022842"/>
    </source>
</evidence>
<feature type="site" description="ATP" evidence="11">
    <location>
        <position position="33"/>
    </location>
</feature>
<feature type="active site" evidence="11">
    <location>
        <position position="214"/>
    </location>
</feature>
<proteinExistence type="inferred from homology"/>
<dbReference type="HAMAP" id="MF_01497">
    <property type="entry name" value="SrkA_kinase"/>
    <property type="match status" value="1"/>
</dbReference>
<keyword evidence="6 11" id="KW-0547">Nucleotide-binding</keyword>
<comment type="cofactor">
    <cofactor evidence="11">
        <name>Mg(2+)</name>
        <dbReference type="ChEBI" id="CHEBI:18420"/>
    </cofactor>
</comment>
<evidence type="ECO:0000256" key="4">
    <source>
        <dbReference type="ARBA" id="ARBA00022679"/>
    </source>
</evidence>
<dbReference type="InterPro" id="IPR011009">
    <property type="entry name" value="Kinase-like_dom_sf"/>
</dbReference>
<evidence type="ECO:0000256" key="6">
    <source>
        <dbReference type="ARBA" id="ARBA00022741"/>
    </source>
</evidence>
<dbReference type="InterPro" id="IPR032882">
    <property type="entry name" value="SrkA/RdoA"/>
</dbReference>
<keyword evidence="10 11" id="KW-0346">Stress response</keyword>
<evidence type="ECO:0000256" key="7">
    <source>
        <dbReference type="ARBA" id="ARBA00022777"/>
    </source>
</evidence>
<keyword evidence="9 11" id="KW-0460">Magnesium</keyword>
<accession>A0ABY9YW80</accession>
<evidence type="ECO:0000313" key="13">
    <source>
        <dbReference type="EMBL" id="WNK19027.1"/>
    </source>
</evidence>
<evidence type="ECO:0000256" key="3">
    <source>
        <dbReference type="ARBA" id="ARBA00022553"/>
    </source>
</evidence>
<dbReference type="PANTHER" id="PTHR39573:SF1">
    <property type="entry name" value="STRESS RESPONSE KINASE A"/>
    <property type="match status" value="1"/>
</dbReference>
<keyword evidence="5 11" id="KW-0479">Metal-binding</keyword>
<comment type="function">
    <text evidence="11">A protein kinase that phosphorylates Ser and Thr residues. Probably acts to suppress the effects of stress linked to accumulation of reactive oxygen species. Probably involved in the extracytoplasmic stress response.</text>
</comment>
<organism evidence="13 14">
    <name type="scientific">Halomonas piscis</name>
    <dbReference type="NCBI Taxonomy" id="3031727"/>
    <lineage>
        <taxon>Bacteria</taxon>
        <taxon>Pseudomonadati</taxon>
        <taxon>Pseudomonadota</taxon>
        <taxon>Gammaproteobacteria</taxon>
        <taxon>Oceanospirillales</taxon>
        <taxon>Halomonadaceae</taxon>
        <taxon>Halomonas</taxon>
    </lineage>
</organism>
<evidence type="ECO:0000256" key="5">
    <source>
        <dbReference type="ARBA" id="ARBA00022723"/>
    </source>
</evidence>
<dbReference type="SUPFAM" id="SSF56112">
    <property type="entry name" value="Protein kinase-like (PK-like)"/>
    <property type="match status" value="1"/>
</dbReference>
<evidence type="ECO:0000256" key="2">
    <source>
        <dbReference type="ARBA" id="ARBA00022527"/>
    </source>
</evidence>
<keyword evidence="4 11" id="KW-0808">Transferase</keyword>
<comment type="similarity">
    <text evidence="11">Belongs to the SrkA/RdoA protein kinase family.</text>
</comment>
<reference evidence="13 14" key="1">
    <citation type="submission" date="2023-03" db="EMBL/GenBank/DDBJ databases">
        <title>Halomonas sp. nov., isolated from Korean tranditional fermented seafood 'Jeotgal'.</title>
        <authorList>
            <person name="Kim B."/>
            <person name="Shin N.-R."/>
        </authorList>
    </citation>
    <scope>NUCLEOTIDE SEQUENCE [LARGE SCALE GENOMIC DNA]</scope>
    <source>
        <strain evidence="13 14">SG2L-4</strain>
    </source>
</reference>
<dbReference type="Gene3D" id="3.30.200.70">
    <property type="match status" value="1"/>
</dbReference>
<evidence type="ECO:0000256" key="1">
    <source>
        <dbReference type="ARBA" id="ARBA00022490"/>
    </source>
</evidence>
<comment type="catalytic activity">
    <reaction evidence="11">
        <text>L-threonyl-[protein] + ATP = O-phospho-L-threonyl-[protein] + ADP + H(+)</text>
        <dbReference type="Rhea" id="RHEA:46608"/>
        <dbReference type="Rhea" id="RHEA-COMP:11060"/>
        <dbReference type="Rhea" id="RHEA-COMP:11605"/>
        <dbReference type="ChEBI" id="CHEBI:15378"/>
        <dbReference type="ChEBI" id="CHEBI:30013"/>
        <dbReference type="ChEBI" id="CHEBI:30616"/>
        <dbReference type="ChEBI" id="CHEBI:61977"/>
        <dbReference type="ChEBI" id="CHEBI:456216"/>
        <dbReference type="EC" id="2.7.11.1"/>
    </reaction>
</comment>